<dbReference type="Pfam" id="PF03358">
    <property type="entry name" value="FMN_red"/>
    <property type="match status" value="1"/>
</dbReference>
<gene>
    <name evidence="3" type="ORF">O0235_00230</name>
</gene>
<accession>A0ABY7M6D5</accession>
<dbReference type="SUPFAM" id="SSF52218">
    <property type="entry name" value="Flavoproteins"/>
    <property type="match status" value="1"/>
</dbReference>
<evidence type="ECO:0000256" key="1">
    <source>
        <dbReference type="SAM" id="MobiDB-lite"/>
    </source>
</evidence>
<dbReference type="PROSITE" id="PS00201">
    <property type="entry name" value="FLAVODOXIN"/>
    <property type="match status" value="1"/>
</dbReference>
<evidence type="ECO:0000313" key="3">
    <source>
        <dbReference type="EMBL" id="WBL36095.1"/>
    </source>
</evidence>
<dbReference type="PANTHER" id="PTHR30546">
    <property type="entry name" value="FLAVODOXIN-RELATED PROTEIN WRBA-RELATED"/>
    <property type="match status" value="1"/>
</dbReference>
<dbReference type="InterPro" id="IPR029039">
    <property type="entry name" value="Flavoprotein-like_sf"/>
</dbReference>
<dbReference type="InterPro" id="IPR005025">
    <property type="entry name" value="FMN_Rdtase-like_dom"/>
</dbReference>
<feature type="domain" description="Flavodoxin-like" evidence="2">
    <location>
        <begin position="4"/>
        <end position="160"/>
    </location>
</feature>
<reference evidence="3 4" key="1">
    <citation type="journal article" date="2023" name="ISME J.">
        <title>Thermophilic Dehalococcoidia with unusual traits shed light on an unexpected past.</title>
        <authorList>
            <person name="Palmer M."/>
            <person name="Covington J.K."/>
            <person name="Zhou E.M."/>
            <person name="Thomas S.C."/>
            <person name="Habib N."/>
            <person name="Seymour C.O."/>
            <person name="Lai D."/>
            <person name="Johnston J."/>
            <person name="Hashimi A."/>
            <person name="Jiao J.Y."/>
            <person name="Muok A.R."/>
            <person name="Liu L."/>
            <person name="Xian W.D."/>
            <person name="Zhi X.Y."/>
            <person name="Li M.M."/>
            <person name="Silva L.P."/>
            <person name="Bowen B.P."/>
            <person name="Louie K."/>
            <person name="Briegel A."/>
            <person name="Pett-Ridge J."/>
            <person name="Weber P.K."/>
            <person name="Tocheva E.I."/>
            <person name="Woyke T."/>
            <person name="Northen T.R."/>
            <person name="Mayali X."/>
            <person name="Li W.J."/>
            <person name="Hedlund B.P."/>
        </authorList>
    </citation>
    <scope>NUCLEOTIDE SEQUENCE [LARGE SCALE GENOMIC DNA]</scope>
    <source>
        <strain evidence="3 4">YIM 72310</strain>
    </source>
</reference>
<dbReference type="RefSeq" id="WP_270056620.1">
    <property type="nucleotide sequence ID" value="NZ_CP115149.1"/>
</dbReference>
<dbReference type="PROSITE" id="PS50902">
    <property type="entry name" value="FLAVODOXIN_LIKE"/>
    <property type="match status" value="1"/>
</dbReference>
<dbReference type="Proteomes" id="UP001212803">
    <property type="component" value="Chromosome"/>
</dbReference>
<protein>
    <submittedName>
        <fullName evidence="3">Flavodoxin family protein</fullName>
    </submittedName>
</protein>
<organism evidence="3 4">
    <name type="scientific">Tepidiforma flava</name>
    <dbReference type="NCBI Taxonomy" id="3004094"/>
    <lineage>
        <taxon>Bacteria</taxon>
        <taxon>Bacillati</taxon>
        <taxon>Chloroflexota</taxon>
        <taxon>Tepidiformia</taxon>
        <taxon>Tepidiformales</taxon>
        <taxon>Tepidiformaceae</taxon>
        <taxon>Tepidiforma</taxon>
    </lineage>
</organism>
<dbReference type="InterPro" id="IPR008254">
    <property type="entry name" value="Flavodoxin/NO_synth"/>
</dbReference>
<sequence>MARILLLYDSRGGLTARLADAVEAGIREAGGECLRRTVDEALPADLLACDGLVVGSPNWSGVTGRLKQWFDDSGDLWESGELAGLPAGAFTAGYSRSAGTEATLLQLLHLLLAHGMLVVGLPWSERMRRSGSYYGATAHGDVTPDDEARPAPSAPASRRSPAGSGRPGREDRRAVRLEEPAACHQVAEDRQPPPALQLHLEVNPRDLLPPPLVVDPPAVVDRCHPPEPPLPGDRPRLARRIRLHRQPARPVQEP</sequence>
<feature type="compositionally biased region" description="Low complexity" evidence="1">
    <location>
        <begin position="150"/>
        <end position="164"/>
    </location>
</feature>
<evidence type="ECO:0000259" key="2">
    <source>
        <dbReference type="PROSITE" id="PS50902"/>
    </source>
</evidence>
<name>A0ABY7M6D5_9CHLR</name>
<keyword evidence="4" id="KW-1185">Reference proteome</keyword>
<feature type="region of interest" description="Disordered" evidence="1">
    <location>
        <begin position="206"/>
        <end position="237"/>
    </location>
</feature>
<evidence type="ECO:0000313" key="4">
    <source>
        <dbReference type="Proteomes" id="UP001212803"/>
    </source>
</evidence>
<dbReference type="EMBL" id="CP115149">
    <property type="protein sequence ID" value="WBL36095.1"/>
    <property type="molecule type" value="Genomic_DNA"/>
</dbReference>
<dbReference type="PANTHER" id="PTHR30546:SF23">
    <property type="entry name" value="FLAVOPROTEIN-LIKE PROTEIN YCP4-RELATED"/>
    <property type="match status" value="1"/>
</dbReference>
<feature type="region of interest" description="Disordered" evidence="1">
    <location>
        <begin position="137"/>
        <end position="173"/>
    </location>
</feature>
<dbReference type="Gene3D" id="3.40.50.360">
    <property type="match status" value="1"/>
</dbReference>
<dbReference type="InterPro" id="IPR001226">
    <property type="entry name" value="Flavodoxin_CS"/>
</dbReference>
<proteinExistence type="predicted"/>